<accession>A0ACB8A5S4</accession>
<proteinExistence type="predicted"/>
<sequence length="80" mass="8724">MYSKTIALSFLSRLVISCVNRNLILFFVASDLATISPSPSSASPRLVRATGTAHPSACTWNQLHAVVFYPQALGWVDGHY</sequence>
<name>A0ACB8A5S4_9AGAM</name>
<comment type="caution">
    <text evidence="1">The sequence shown here is derived from an EMBL/GenBank/DDBJ whole genome shotgun (WGS) entry which is preliminary data.</text>
</comment>
<evidence type="ECO:0000313" key="2">
    <source>
        <dbReference type="Proteomes" id="UP000790377"/>
    </source>
</evidence>
<evidence type="ECO:0000313" key="1">
    <source>
        <dbReference type="EMBL" id="KAH7908859.1"/>
    </source>
</evidence>
<protein>
    <submittedName>
        <fullName evidence="1">Uncharacterized protein</fullName>
    </submittedName>
</protein>
<dbReference type="EMBL" id="MU267793">
    <property type="protein sequence ID" value="KAH7908859.1"/>
    <property type="molecule type" value="Genomic_DNA"/>
</dbReference>
<keyword evidence="2" id="KW-1185">Reference proteome</keyword>
<dbReference type="Proteomes" id="UP000790377">
    <property type="component" value="Unassembled WGS sequence"/>
</dbReference>
<organism evidence="1 2">
    <name type="scientific">Hygrophoropsis aurantiaca</name>
    <dbReference type="NCBI Taxonomy" id="72124"/>
    <lineage>
        <taxon>Eukaryota</taxon>
        <taxon>Fungi</taxon>
        <taxon>Dikarya</taxon>
        <taxon>Basidiomycota</taxon>
        <taxon>Agaricomycotina</taxon>
        <taxon>Agaricomycetes</taxon>
        <taxon>Agaricomycetidae</taxon>
        <taxon>Boletales</taxon>
        <taxon>Coniophorineae</taxon>
        <taxon>Hygrophoropsidaceae</taxon>
        <taxon>Hygrophoropsis</taxon>
    </lineage>
</organism>
<reference evidence="1" key="1">
    <citation type="journal article" date="2021" name="New Phytol.">
        <title>Evolutionary innovations through gain and loss of genes in the ectomycorrhizal Boletales.</title>
        <authorList>
            <person name="Wu G."/>
            <person name="Miyauchi S."/>
            <person name="Morin E."/>
            <person name="Kuo A."/>
            <person name="Drula E."/>
            <person name="Varga T."/>
            <person name="Kohler A."/>
            <person name="Feng B."/>
            <person name="Cao Y."/>
            <person name="Lipzen A."/>
            <person name="Daum C."/>
            <person name="Hundley H."/>
            <person name="Pangilinan J."/>
            <person name="Johnson J."/>
            <person name="Barry K."/>
            <person name="LaButti K."/>
            <person name="Ng V."/>
            <person name="Ahrendt S."/>
            <person name="Min B."/>
            <person name="Choi I.G."/>
            <person name="Park H."/>
            <person name="Plett J.M."/>
            <person name="Magnuson J."/>
            <person name="Spatafora J.W."/>
            <person name="Nagy L.G."/>
            <person name="Henrissat B."/>
            <person name="Grigoriev I.V."/>
            <person name="Yang Z.L."/>
            <person name="Xu J."/>
            <person name="Martin F.M."/>
        </authorList>
    </citation>
    <scope>NUCLEOTIDE SEQUENCE</scope>
    <source>
        <strain evidence="1">ATCC 28755</strain>
    </source>
</reference>
<gene>
    <name evidence="1" type="ORF">BJ138DRAFT_1156644</name>
</gene>